<dbReference type="Proteomes" id="UP000642829">
    <property type="component" value="Unassembled WGS sequence"/>
</dbReference>
<dbReference type="EMBL" id="BMXG01000029">
    <property type="protein sequence ID" value="GHC12744.1"/>
    <property type="molecule type" value="Genomic_DNA"/>
</dbReference>
<proteinExistence type="predicted"/>
<dbReference type="Pfam" id="PF21842">
    <property type="entry name" value="DUF6901"/>
    <property type="match status" value="1"/>
</dbReference>
<comment type="caution">
    <text evidence="1">The sequence shown here is derived from an EMBL/GenBank/DDBJ whole genome shotgun (WGS) entry which is preliminary data.</text>
</comment>
<dbReference type="AlphaFoldDB" id="A0A8J3GEA3"/>
<evidence type="ECO:0000313" key="2">
    <source>
        <dbReference type="Proteomes" id="UP000642829"/>
    </source>
</evidence>
<keyword evidence="2" id="KW-1185">Reference proteome</keyword>
<protein>
    <submittedName>
        <fullName evidence="1">Uncharacterized protein</fullName>
    </submittedName>
</protein>
<gene>
    <name evidence="1" type="ORF">GCM10007047_32690</name>
</gene>
<reference evidence="1" key="1">
    <citation type="journal article" date="2014" name="Int. J. Syst. Evol. Microbiol.">
        <title>Complete genome sequence of Corynebacterium casei LMG S-19264T (=DSM 44701T), isolated from a smear-ripened cheese.</title>
        <authorList>
            <consortium name="US DOE Joint Genome Institute (JGI-PGF)"/>
            <person name="Walter F."/>
            <person name="Albersmeier A."/>
            <person name="Kalinowski J."/>
            <person name="Ruckert C."/>
        </authorList>
    </citation>
    <scope>NUCLEOTIDE SEQUENCE</scope>
    <source>
        <strain evidence="1">KCTC 12870</strain>
    </source>
</reference>
<evidence type="ECO:0000313" key="1">
    <source>
        <dbReference type="EMBL" id="GHC12744.1"/>
    </source>
</evidence>
<dbReference type="InterPro" id="IPR054196">
    <property type="entry name" value="DUF6901"/>
</dbReference>
<organism evidence="1 2">
    <name type="scientific">Cerasicoccus arenae</name>
    <dbReference type="NCBI Taxonomy" id="424488"/>
    <lineage>
        <taxon>Bacteria</taxon>
        <taxon>Pseudomonadati</taxon>
        <taxon>Verrucomicrobiota</taxon>
        <taxon>Opitutia</taxon>
        <taxon>Puniceicoccales</taxon>
        <taxon>Cerasicoccaceae</taxon>
        <taxon>Cerasicoccus</taxon>
    </lineage>
</organism>
<reference evidence="1" key="2">
    <citation type="submission" date="2020-09" db="EMBL/GenBank/DDBJ databases">
        <authorList>
            <person name="Sun Q."/>
            <person name="Kim S."/>
        </authorList>
    </citation>
    <scope>NUCLEOTIDE SEQUENCE</scope>
    <source>
        <strain evidence="1">KCTC 12870</strain>
    </source>
</reference>
<accession>A0A8J3GEA3</accession>
<name>A0A8J3GEA3_9BACT</name>
<dbReference type="RefSeq" id="WP_189517262.1">
    <property type="nucleotide sequence ID" value="NZ_BMXG01000029.1"/>
</dbReference>
<sequence length="227" mass="26223">MSSELPHYQIRLDDGRIIELSSPARIMPVEWASIPNLPEWTRLSYHQCSNCPLDEKRIERCPAAASVADLVQNFTEVISFEKVDLVITWTKQKYTVRDSAQMIVFALLVEFVSRAKCPYLFDPSADKGFFILCLDIDQLLYRFFSSFLIQHHFLSSGEPDPHAVNWHHFQEYMGGIRIALEGLLARMQAYCREDANINALTGFISVSKLLEEHWDESLRLFKDKTFG</sequence>